<evidence type="ECO:0000256" key="1">
    <source>
        <dbReference type="ARBA" id="ARBA00022679"/>
    </source>
</evidence>
<keyword evidence="5" id="KW-1185">Reference proteome</keyword>
<accession>A0AAD5YHB1</accession>
<evidence type="ECO:0000313" key="4">
    <source>
        <dbReference type="EMBL" id="KAJ3490152.1"/>
    </source>
</evidence>
<evidence type="ECO:0008006" key="6">
    <source>
        <dbReference type="Google" id="ProtNLM"/>
    </source>
</evidence>
<dbReference type="PROSITE" id="PS00098">
    <property type="entry name" value="THIOLASE_1"/>
    <property type="match status" value="1"/>
</dbReference>
<feature type="domain" description="Thiolase N-terminal" evidence="2">
    <location>
        <begin position="9"/>
        <end position="198"/>
    </location>
</feature>
<dbReference type="InterPro" id="IPR020615">
    <property type="entry name" value="Thiolase_acyl_enz_int_AS"/>
</dbReference>
<dbReference type="Gene3D" id="3.40.47.10">
    <property type="match status" value="1"/>
</dbReference>
<dbReference type="CDD" id="cd00829">
    <property type="entry name" value="SCP-x_thiolase"/>
    <property type="match status" value="1"/>
</dbReference>
<dbReference type="AlphaFoldDB" id="A0AAD5YHB1"/>
<keyword evidence="1" id="KW-0808">Transferase</keyword>
<dbReference type="EMBL" id="JANAWD010000032">
    <property type="protein sequence ID" value="KAJ3490152.1"/>
    <property type="molecule type" value="Genomic_DNA"/>
</dbReference>
<organism evidence="4 5">
    <name type="scientific">Meripilus lineatus</name>
    <dbReference type="NCBI Taxonomy" id="2056292"/>
    <lineage>
        <taxon>Eukaryota</taxon>
        <taxon>Fungi</taxon>
        <taxon>Dikarya</taxon>
        <taxon>Basidiomycota</taxon>
        <taxon>Agaricomycotina</taxon>
        <taxon>Agaricomycetes</taxon>
        <taxon>Polyporales</taxon>
        <taxon>Meripilaceae</taxon>
        <taxon>Meripilus</taxon>
    </lineage>
</organism>
<reference evidence="4" key="1">
    <citation type="submission" date="2022-07" db="EMBL/GenBank/DDBJ databases">
        <title>Genome Sequence of Physisporinus lineatus.</title>
        <authorList>
            <person name="Buettner E."/>
        </authorList>
    </citation>
    <scope>NUCLEOTIDE SEQUENCE</scope>
    <source>
        <strain evidence="4">VT162</strain>
    </source>
</reference>
<dbReference type="NCBIfam" id="NF006102">
    <property type="entry name" value="PRK08256.1"/>
    <property type="match status" value="1"/>
</dbReference>
<dbReference type="InterPro" id="IPR055140">
    <property type="entry name" value="Thiolase_C_2"/>
</dbReference>
<dbReference type="SUPFAM" id="SSF53901">
    <property type="entry name" value="Thiolase-like"/>
    <property type="match status" value="2"/>
</dbReference>
<dbReference type="InterPro" id="IPR020616">
    <property type="entry name" value="Thiolase_N"/>
</dbReference>
<dbReference type="GO" id="GO:0016747">
    <property type="term" value="F:acyltransferase activity, transferring groups other than amino-acyl groups"/>
    <property type="evidence" value="ECO:0007669"/>
    <property type="project" value="InterPro"/>
</dbReference>
<sequence>MVSRGRRTFIVGVGCTAFTKPRGQRNTEDMGLEAATKALLDAGITYDEVEAAYVGYCYGDSTCGQRALYNLGLTGIPITNVNNNCSTGSTALYQANTLVKSGLVECALALGFERMSRGSLGSNFPDRPSPTAPLNTAALQVEESLTSGKNFGPWAPRMFANGAQEYFDKYGADITHLAQIASKNHKHSVNNPYSQFRDGWSVQQVLDSTKICAQLTKFMCSPTSDGAGCCILASEDFVHSHRLENQAIEIVAQALTTDDPSTYESHSAMNVVGYNMTKNCADKVFGDAGFGPGEGRDQVGVVELHDCFAANELLTYEALGLCAKGEAHKMVERGDNTYGGKYVVNPSGGLEAKGHPLGATGLGMHFYIAMQLREWAGPMQAPGLFDIPDKRGKYGLVQNIGLGGAVVCSLLRRPEFYKTGGQNGKDRHVSHLLRAEAVIHLRFFRLGYNHAHECRPITLVDVDKVKSKKSSPFILAQARL</sequence>
<dbReference type="Pfam" id="PF00108">
    <property type="entry name" value="Thiolase_N"/>
    <property type="match status" value="1"/>
</dbReference>
<evidence type="ECO:0000259" key="2">
    <source>
        <dbReference type="Pfam" id="PF00108"/>
    </source>
</evidence>
<proteinExistence type="predicted"/>
<dbReference type="PANTHER" id="PTHR42870:SF1">
    <property type="entry name" value="NON-SPECIFIC LIPID-TRANSFER PROTEIN-LIKE 2"/>
    <property type="match status" value="1"/>
</dbReference>
<dbReference type="Proteomes" id="UP001212997">
    <property type="component" value="Unassembled WGS sequence"/>
</dbReference>
<name>A0AAD5YHB1_9APHY</name>
<gene>
    <name evidence="4" type="ORF">NLI96_g1637</name>
</gene>
<dbReference type="InterPro" id="IPR016039">
    <property type="entry name" value="Thiolase-like"/>
</dbReference>
<dbReference type="PANTHER" id="PTHR42870">
    <property type="entry name" value="ACETYL-COA C-ACETYLTRANSFERASE"/>
    <property type="match status" value="1"/>
</dbReference>
<protein>
    <recommendedName>
        <fullName evidence="6">Sterol carrier protein 2</fullName>
    </recommendedName>
</protein>
<feature type="domain" description="Thiolase C-terminal" evidence="3">
    <location>
        <begin position="263"/>
        <end position="382"/>
    </location>
</feature>
<evidence type="ECO:0000259" key="3">
    <source>
        <dbReference type="Pfam" id="PF22691"/>
    </source>
</evidence>
<dbReference type="Pfam" id="PF22691">
    <property type="entry name" value="Thiolase_C_1"/>
    <property type="match status" value="1"/>
</dbReference>
<evidence type="ECO:0000313" key="5">
    <source>
        <dbReference type="Proteomes" id="UP001212997"/>
    </source>
</evidence>
<comment type="caution">
    <text evidence="4">The sequence shown here is derived from an EMBL/GenBank/DDBJ whole genome shotgun (WGS) entry which is preliminary data.</text>
</comment>